<dbReference type="KEGG" id="niy:FQ775_17835"/>
<keyword evidence="1" id="KW-0812">Transmembrane</keyword>
<dbReference type="GO" id="GO:0004016">
    <property type="term" value="F:adenylate cyclase activity"/>
    <property type="evidence" value="ECO:0007669"/>
    <property type="project" value="UniProtKB-ARBA"/>
</dbReference>
<dbReference type="GO" id="GO:0035556">
    <property type="term" value="P:intracellular signal transduction"/>
    <property type="evidence" value="ECO:0007669"/>
    <property type="project" value="InterPro"/>
</dbReference>
<feature type="domain" description="Guanylate cyclase" evidence="2">
    <location>
        <begin position="272"/>
        <end position="404"/>
    </location>
</feature>
<feature type="transmembrane region" description="Helical" evidence="1">
    <location>
        <begin position="151"/>
        <end position="170"/>
    </location>
</feature>
<dbReference type="InterPro" id="IPR001054">
    <property type="entry name" value="A/G_cyclase"/>
</dbReference>
<dbReference type="SMART" id="SM00044">
    <property type="entry name" value="CYCc"/>
    <property type="match status" value="1"/>
</dbReference>
<dbReference type="Pfam" id="PF00211">
    <property type="entry name" value="Guanylate_cyc"/>
    <property type="match status" value="1"/>
</dbReference>
<proteinExistence type="predicted"/>
<evidence type="ECO:0000313" key="3">
    <source>
        <dbReference type="EMBL" id="QDZ02091.1"/>
    </source>
</evidence>
<feature type="transmembrane region" description="Helical" evidence="1">
    <location>
        <begin position="206"/>
        <end position="224"/>
    </location>
</feature>
<evidence type="ECO:0000313" key="4">
    <source>
        <dbReference type="Proteomes" id="UP000321389"/>
    </source>
</evidence>
<organism evidence="3 4">
    <name type="scientific">Nitratireductor mangrovi</name>
    <dbReference type="NCBI Taxonomy" id="2599600"/>
    <lineage>
        <taxon>Bacteria</taxon>
        <taxon>Pseudomonadati</taxon>
        <taxon>Pseudomonadota</taxon>
        <taxon>Alphaproteobacteria</taxon>
        <taxon>Hyphomicrobiales</taxon>
        <taxon>Phyllobacteriaceae</taxon>
        <taxon>Nitratireductor</taxon>
    </lineage>
</organism>
<evidence type="ECO:0000259" key="2">
    <source>
        <dbReference type="PROSITE" id="PS50125"/>
    </source>
</evidence>
<keyword evidence="4" id="KW-1185">Reference proteome</keyword>
<dbReference type="AlphaFoldDB" id="A0A5B8L2D3"/>
<feature type="transmembrane region" description="Helical" evidence="1">
    <location>
        <begin position="65"/>
        <end position="83"/>
    </location>
</feature>
<dbReference type="RefSeq" id="WP_146300732.1">
    <property type="nucleotide sequence ID" value="NZ_CP042301.2"/>
</dbReference>
<dbReference type="GO" id="GO:0009190">
    <property type="term" value="P:cyclic nucleotide biosynthetic process"/>
    <property type="evidence" value="ECO:0007669"/>
    <property type="project" value="InterPro"/>
</dbReference>
<dbReference type="InterPro" id="IPR050697">
    <property type="entry name" value="Adenylyl/Guanylyl_Cyclase_3/4"/>
</dbReference>
<feature type="transmembrane region" description="Helical" evidence="1">
    <location>
        <begin position="125"/>
        <end position="144"/>
    </location>
</feature>
<dbReference type="Proteomes" id="UP000321389">
    <property type="component" value="Chromosome"/>
</dbReference>
<dbReference type="InterPro" id="IPR029787">
    <property type="entry name" value="Nucleotide_cyclase"/>
</dbReference>
<dbReference type="OrthoDB" id="9789782at2"/>
<dbReference type="CDD" id="cd07302">
    <property type="entry name" value="CHD"/>
    <property type="match status" value="1"/>
</dbReference>
<dbReference type="PANTHER" id="PTHR43081:SF1">
    <property type="entry name" value="ADENYLATE CYCLASE, TERMINAL-DIFFERENTIATION SPECIFIC"/>
    <property type="match status" value="1"/>
</dbReference>
<gene>
    <name evidence="3" type="ORF">FQ775_17835</name>
</gene>
<protein>
    <submittedName>
        <fullName evidence="3">Adenylate/guanylate cyclase domain-containing protein</fullName>
    </submittedName>
</protein>
<dbReference type="Gene3D" id="3.30.70.1230">
    <property type="entry name" value="Nucleotide cyclase"/>
    <property type="match status" value="1"/>
</dbReference>
<reference evidence="3" key="1">
    <citation type="submission" date="2020-04" db="EMBL/GenBank/DDBJ databases">
        <title>Nitratireductor sp. nov. isolated from mangrove soil.</title>
        <authorList>
            <person name="Ye Y."/>
        </authorList>
    </citation>
    <scope>NUCLEOTIDE SEQUENCE</scope>
    <source>
        <strain evidence="3">SY7</strain>
    </source>
</reference>
<feature type="transmembrane region" description="Helical" evidence="1">
    <location>
        <begin position="95"/>
        <end position="113"/>
    </location>
</feature>
<dbReference type="EMBL" id="CP042301">
    <property type="protein sequence ID" value="QDZ02091.1"/>
    <property type="molecule type" value="Genomic_DNA"/>
</dbReference>
<dbReference type="PANTHER" id="PTHR43081">
    <property type="entry name" value="ADENYLATE CYCLASE, TERMINAL-DIFFERENTIATION SPECIFIC-RELATED"/>
    <property type="match status" value="1"/>
</dbReference>
<sequence>MAVAERVGSALRSRVGRRPNFPALLNETFDNHEREGRRLQMQGRVAALTVIFFLVAIVAPYPDFLYYQALVVFFILTGFVPVLMDRIGRLKSWHMYVFVTLDFALMTFMLIHPNPLSPVEYPPQFALRFQTSIYFFVLISSLAFSDQPKLVLWGGFVGIVCWLVGIAWLATLPGSVIYSPIGGGAMDITSRIALIADPELVDLSVVLQNVVVFAIVAVILAAGVSRSRRLVWRYAALERQRLNLARYFPQATVDQLARNDVPLTQIRELKAAVLFADLVGFTRWSERHTPAETISLLREVHGLLEEAVFRHGGTLDKFIGDGIMATFGTPEPLPQDSLNAVSCVKAIIDDIAGLNARRLARDEEPVQVAVGLHYGPVVVGNIGTERRLELAVVGDTVNAASRLEESTRALGRMAVISDAVVADVVARYPEATDGLLRGFDALGANHLEGRRQDVAIWASKERLVPTDSRPPRRPLRA</sequence>
<dbReference type="PROSITE" id="PS50125">
    <property type="entry name" value="GUANYLATE_CYCLASE_2"/>
    <property type="match status" value="1"/>
</dbReference>
<keyword evidence="1" id="KW-1133">Transmembrane helix</keyword>
<feature type="transmembrane region" description="Helical" evidence="1">
    <location>
        <begin position="41"/>
        <end position="59"/>
    </location>
</feature>
<accession>A0A5B8L2D3</accession>
<keyword evidence="1" id="KW-0472">Membrane</keyword>
<evidence type="ECO:0000256" key="1">
    <source>
        <dbReference type="SAM" id="Phobius"/>
    </source>
</evidence>
<dbReference type="SUPFAM" id="SSF55073">
    <property type="entry name" value="Nucleotide cyclase"/>
    <property type="match status" value="1"/>
</dbReference>
<name>A0A5B8L2D3_9HYPH</name>